<name>A0ABS4EX22_9CLOT</name>
<dbReference type="CDD" id="cd02163">
    <property type="entry name" value="PPAT"/>
    <property type="match status" value="1"/>
</dbReference>
<dbReference type="NCBIfam" id="TIGR01510">
    <property type="entry name" value="coaD_prev_kdtB"/>
    <property type="match status" value="1"/>
</dbReference>
<dbReference type="PANTHER" id="PTHR21342">
    <property type="entry name" value="PHOSPHOPANTETHEINE ADENYLYLTRANSFERASE"/>
    <property type="match status" value="1"/>
</dbReference>
<comment type="similarity">
    <text evidence="9">Belongs to the bacterial CoaD family.</text>
</comment>
<sequence>MRTAIYPGSFDPITNGHLDIIKRGAEIFDKIIVAVLINVDKKGLFNIEERVELIKKATYDIKNIEIISFQGLLIDLLKEKNSNVILRGLRAVSDFEYEMQMALMNNKLNSNVETVFMMTSAENSFLSSSAIKQVAKFGGNINGLVPNNIIKDIEKKINREK</sequence>
<feature type="binding site" evidence="9">
    <location>
        <position position="98"/>
    </location>
    <ligand>
        <name>ATP</name>
        <dbReference type="ChEBI" id="CHEBI:30616"/>
    </ligand>
</feature>
<feature type="binding site" evidence="9">
    <location>
        <begin position="9"/>
        <end position="10"/>
    </location>
    <ligand>
        <name>ATP</name>
        <dbReference type="ChEBI" id="CHEBI:30616"/>
    </ligand>
</feature>
<evidence type="ECO:0000256" key="1">
    <source>
        <dbReference type="ARBA" id="ARBA00022490"/>
    </source>
</evidence>
<keyword evidence="3 9" id="KW-0548">Nucleotidyltransferase</keyword>
<dbReference type="Gene3D" id="3.40.50.620">
    <property type="entry name" value="HUPs"/>
    <property type="match status" value="1"/>
</dbReference>
<feature type="binding site" evidence="9">
    <location>
        <position position="87"/>
    </location>
    <ligand>
        <name>substrate</name>
    </ligand>
</feature>
<dbReference type="RefSeq" id="WP_209795290.1">
    <property type="nucleotide sequence ID" value="NZ_JAGGJZ010000001.1"/>
</dbReference>
<evidence type="ECO:0000313" key="12">
    <source>
        <dbReference type="Proteomes" id="UP000783390"/>
    </source>
</evidence>
<dbReference type="SUPFAM" id="SSF52374">
    <property type="entry name" value="Nucleotidylyl transferase"/>
    <property type="match status" value="1"/>
</dbReference>
<dbReference type="PANTHER" id="PTHR21342:SF1">
    <property type="entry name" value="PHOSPHOPANTETHEINE ADENYLYLTRANSFERASE"/>
    <property type="match status" value="1"/>
</dbReference>
<evidence type="ECO:0000256" key="9">
    <source>
        <dbReference type="HAMAP-Rule" id="MF_00151"/>
    </source>
</evidence>
<organism evidence="11 12">
    <name type="scientific">Clostridium moniliforme</name>
    <dbReference type="NCBI Taxonomy" id="39489"/>
    <lineage>
        <taxon>Bacteria</taxon>
        <taxon>Bacillati</taxon>
        <taxon>Bacillota</taxon>
        <taxon>Clostridia</taxon>
        <taxon>Eubacteriales</taxon>
        <taxon>Clostridiaceae</taxon>
        <taxon>Clostridium</taxon>
    </lineage>
</organism>
<keyword evidence="2 9" id="KW-0808">Transferase</keyword>
<comment type="function">
    <text evidence="9">Reversibly transfers an adenylyl group from ATP to 4'-phosphopantetheine, yielding dephospho-CoA (dPCoA) and pyrophosphate.</text>
</comment>
<dbReference type="EMBL" id="JAGGJZ010000001">
    <property type="protein sequence ID" value="MBP1888551.1"/>
    <property type="molecule type" value="Genomic_DNA"/>
</dbReference>
<evidence type="ECO:0000256" key="3">
    <source>
        <dbReference type="ARBA" id="ARBA00022695"/>
    </source>
</evidence>
<dbReference type="InterPro" id="IPR001980">
    <property type="entry name" value="PPAT"/>
</dbReference>
<reference evidence="11 12" key="1">
    <citation type="submission" date="2021-03" db="EMBL/GenBank/DDBJ databases">
        <title>Genomic Encyclopedia of Type Strains, Phase IV (KMG-IV): sequencing the most valuable type-strain genomes for metagenomic binning, comparative biology and taxonomic classification.</title>
        <authorList>
            <person name="Goeker M."/>
        </authorList>
    </citation>
    <scope>NUCLEOTIDE SEQUENCE [LARGE SCALE GENOMIC DNA]</scope>
    <source>
        <strain evidence="11 12">DSM 3984</strain>
    </source>
</reference>
<dbReference type="HAMAP" id="MF_00151">
    <property type="entry name" value="PPAT_bact"/>
    <property type="match status" value="1"/>
</dbReference>
<keyword evidence="1 9" id="KW-0963">Cytoplasm</keyword>
<feature type="site" description="Transition state stabilizer" evidence="9">
    <location>
        <position position="17"/>
    </location>
</feature>
<evidence type="ECO:0000256" key="8">
    <source>
        <dbReference type="ARBA" id="ARBA00029346"/>
    </source>
</evidence>
<comment type="catalytic activity">
    <reaction evidence="8 9">
        <text>(R)-4'-phosphopantetheine + ATP + H(+) = 3'-dephospho-CoA + diphosphate</text>
        <dbReference type="Rhea" id="RHEA:19801"/>
        <dbReference type="ChEBI" id="CHEBI:15378"/>
        <dbReference type="ChEBI" id="CHEBI:30616"/>
        <dbReference type="ChEBI" id="CHEBI:33019"/>
        <dbReference type="ChEBI" id="CHEBI:57328"/>
        <dbReference type="ChEBI" id="CHEBI:61723"/>
        <dbReference type="EC" id="2.7.7.3"/>
    </reaction>
</comment>
<dbReference type="InterPro" id="IPR014729">
    <property type="entry name" value="Rossmann-like_a/b/a_fold"/>
</dbReference>
<feature type="binding site" evidence="9">
    <location>
        <position position="9"/>
    </location>
    <ligand>
        <name>substrate</name>
    </ligand>
</feature>
<feature type="binding site" evidence="9">
    <location>
        <begin position="123"/>
        <end position="129"/>
    </location>
    <ligand>
        <name>ATP</name>
        <dbReference type="ChEBI" id="CHEBI:30616"/>
    </ligand>
</feature>
<gene>
    <name evidence="9" type="primary">coaD</name>
    <name evidence="11" type="ORF">J2Z53_000130</name>
</gene>
<dbReference type="NCBIfam" id="TIGR00125">
    <property type="entry name" value="cyt_tran_rel"/>
    <property type="match status" value="1"/>
</dbReference>
<feature type="binding site" evidence="9">
    <location>
        <position position="73"/>
    </location>
    <ligand>
        <name>substrate</name>
    </ligand>
</feature>
<comment type="subunit">
    <text evidence="9">Homohexamer.</text>
</comment>
<dbReference type="Proteomes" id="UP000783390">
    <property type="component" value="Unassembled WGS sequence"/>
</dbReference>
<accession>A0ABS4EX22</accession>
<protein>
    <recommendedName>
        <fullName evidence="9">Phosphopantetheine adenylyltransferase</fullName>
        <ecNumber evidence="9">2.7.7.3</ecNumber>
    </recommendedName>
    <alternativeName>
        <fullName evidence="9">Dephospho-CoA pyrophosphorylase</fullName>
    </alternativeName>
    <alternativeName>
        <fullName evidence="9">Pantetheine-phosphate adenylyltransferase</fullName>
        <shortName evidence="9">PPAT</shortName>
    </alternativeName>
</protein>
<keyword evidence="6 9" id="KW-0460">Magnesium</keyword>
<dbReference type="GO" id="GO:0004595">
    <property type="term" value="F:pantetheine-phosphate adenylyltransferase activity"/>
    <property type="evidence" value="ECO:0007669"/>
    <property type="project" value="UniProtKB-EC"/>
</dbReference>
<evidence type="ECO:0000256" key="5">
    <source>
        <dbReference type="ARBA" id="ARBA00022840"/>
    </source>
</evidence>
<feature type="domain" description="Cytidyltransferase-like" evidence="10">
    <location>
        <begin position="5"/>
        <end position="133"/>
    </location>
</feature>
<dbReference type="EC" id="2.7.7.3" evidence="9"/>
<evidence type="ECO:0000259" key="10">
    <source>
        <dbReference type="Pfam" id="PF01467"/>
    </source>
</evidence>
<dbReference type="InterPro" id="IPR004821">
    <property type="entry name" value="Cyt_trans-like"/>
</dbReference>
<keyword evidence="12" id="KW-1185">Reference proteome</keyword>
<keyword evidence="5 9" id="KW-0067">ATP-binding</keyword>
<feature type="binding site" evidence="9">
    <location>
        <begin position="88"/>
        <end position="90"/>
    </location>
    <ligand>
        <name>ATP</name>
        <dbReference type="ChEBI" id="CHEBI:30616"/>
    </ligand>
</feature>
<comment type="caution">
    <text evidence="11">The sequence shown here is derived from an EMBL/GenBank/DDBJ whole genome shotgun (WGS) entry which is preliminary data.</text>
</comment>
<evidence type="ECO:0000256" key="6">
    <source>
        <dbReference type="ARBA" id="ARBA00022842"/>
    </source>
</evidence>
<keyword evidence="4 9" id="KW-0547">Nucleotide-binding</keyword>
<evidence type="ECO:0000256" key="7">
    <source>
        <dbReference type="ARBA" id="ARBA00022993"/>
    </source>
</evidence>
<dbReference type="PRINTS" id="PR01020">
    <property type="entry name" value="LPSBIOSNTHSS"/>
</dbReference>
<evidence type="ECO:0000256" key="2">
    <source>
        <dbReference type="ARBA" id="ARBA00022679"/>
    </source>
</evidence>
<dbReference type="Pfam" id="PF01467">
    <property type="entry name" value="CTP_transf_like"/>
    <property type="match status" value="1"/>
</dbReference>
<evidence type="ECO:0000256" key="4">
    <source>
        <dbReference type="ARBA" id="ARBA00022741"/>
    </source>
</evidence>
<comment type="cofactor">
    <cofactor evidence="9">
        <name>Mg(2+)</name>
        <dbReference type="ChEBI" id="CHEBI:18420"/>
    </cofactor>
</comment>
<keyword evidence="7 9" id="KW-0173">Coenzyme A biosynthesis</keyword>
<feature type="binding site" evidence="9">
    <location>
        <position position="17"/>
    </location>
    <ligand>
        <name>ATP</name>
        <dbReference type="ChEBI" id="CHEBI:30616"/>
    </ligand>
</feature>
<comment type="subcellular location">
    <subcellularLocation>
        <location evidence="9">Cytoplasm</location>
    </subcellularLocation>
</comment>
<proteinExistence type="inferred from homology"/>
<evidence type="ECO:0000313" key="11">
    <source>
        <dbReference type="EMBL" id="MBP1888551.1"/>
    </source>
</evidence>
<feature type="binding site" evidence="9">
    <location>
        <position position="41"/>
    </location>
    <ligand>
        <name>substrate</name>
    </ligand>
</feature>
<comment type="pathway">
    <text evidence="9">Cofactor biosynthesis; coenzyme A biosynthesis; CoA from (R)-pantothenate: step 4/5.</text>
</comment>